<evidence type="ECO:0000256" key="1">
    <source>
        <dbReference type="ARBA" id="ARBA00001286"/>
    </source>
</evidence>
<dbReference type="InterPro" id="IPR001497">
    <property type="entry name" value="MethylDNA_cys_MeTrfase_AS"/>
</dbReference>
<dbReference type="Gene3D" id="1.10.10.10">
    <property type="entry name" value="Winged helix-like DNA-binding domain superfamily/Winged helix DNA-binding domain"/>
    <property type="match status" value="1"/>
</dbReference>
<name>A0ABW5E1J4_9BACT</name>
<dbReference type="GO" id="GO:0003908">
    <property type="term" value="F:methylated-DNA-[protein]-cysteine S-methyltransferase activity"/>
    <property type="evidence" value="ECO:0007669"/>
    <property type="project" value="UniProtKB-EC"/>
</dbReference>
<dbReference type="NCBIfam" id="TIGR00589">
    <property type="entry name" value="ogt"/>
    <property type="match status" value="1"/>
</dbReference>
<evidence type="ECO:0000256" key="4">
    <source>
        <dbReference type="ARBA" id="ARBA00022763"/>
    </source>
</evidence>
<dbReference type="InterPro" id="IPR014048">
    <property type="entry name" value="MethylDNA_cys_MeTrfase_DNA-bd"/>
</dbReference>
<dbReference type="GO" id="GO:0032259">
    <property type="term" value="P:methylation"/>
    <property type="evidence" value="ECO:0007669"/>
    <property type="project" value="UniProtKB-KW"/>
</dbReference>
<dbReference type="EMBL" id="JBHUJC010000003">
    <property type="protein sequence ID" value="MFD2275270.1"/>
    <property type="molecule type" value="Genomic_DNA"/>
</dbReference>
<dbReference type="EC" id="2.1.1.63" evidence="8"/>
<comment type="caution">
    <text evidence="8">The sequence shown here is derived from an EMBL/GenBank/DDBJ whole genome shotgun (WGS) entry which is preliminary data.</text>
</comment>
<dbReference type="CDD" id="cd06445">
    <property type="entry name" value="ATase"/>
    <property type="match status" value="1"/>
</dbReference>
<comment type="catalytic activity">
    <reaction evidence="1">
        <text>a 4-O-methyl-thymidine in DNA + L-cysteinyl-[protein] = a thymidine in DNA + S-methyl-L-cysteinyl-[protein]</text>
        <dbReference type="Rhea" id="RHEA:53428"/>
        <dbReference type="Rhea" id="RHEA-COMP:10131"/>
        <dbReference type="Rhea" id="RHEA-COMP:10132"/>
        <dbReference type="Rhea" id="RHEA-COMP:13555"/>
        <dbReference type="Rhea" id="RHEA-COMP:13556"/>
        <dbReference type="ChEBI" id="CHEBI:29950"/>
        <dbReference type="ChEBI" id="CHEBI:82612"/>
        <dbReference type="ChEBI" id="CHEBI:137386"/>
        <dbReference type="ChEBI" id="CHEBI:137387"/>
        <dbReference type="EC" id="2.1.1.63"/>
    </reaction>
</comment>
<keyword evidence="5" id="KW-0234">DNA repair</keyword>
<keyword evidence="9" id="KW-1185">Reference proteome</keyword>
<dbReference type="Pfam" id="PF01035">
    <property type="entry name" value="DNA_binding_1"/>
    <property type="match status" value="1"/>
</dbReference>
<sequence length="107" mass="11555">MNRQPTAFEQRVYDAIVQIPKGKVTTYKALAEKLNCGSSQAVGQALKRNPNAPEVPCHRVINSQLKIAGYMGKTEGDAVTRKLDLLAAEGVEFDAQGKLSNPACLLV</sequence>
<dbReference type="Proteomes" id="UP001597297">
    <property type="component" value="Unassembled WGS sequence"/>
</dbReference>
<protein>
    <submittedName>
        <fullName evidence="8">MGMT family protein</fullName>
        <ecNumber evidence="8">2.1.1.63</ecNumber>
    </submittedName>
</protein>
<evidence type="ECO:0000256" key="5">
    <source>
        <dbReference type="ARBA" id="ARBA00023204"/>
    </source>
</evidence>
<keyword evidence="3 8" id="KW-0808">Transferase</keyword>
<dbReference type="RefSeq" id="WP_377095027.1">
    <property type="nucleotide sequence ID" value="NZ_JBHSJM010000001.1"/>
</dbReference>
<keyword evidence="4" id="KW-0227">DNA damage</keyword>
<reference evidence="9" key="1">
    <citation type="journal article" date="2019" name="Int. J. Syst. Evol. Microbiol.">
        <title>The Global Catalogue of Microorganisms (GCM) 10K type strain sequencing project: providing services to taxonomists for standard genome sequencing and annotation.</title>
        <authorList>
            <consortium name="The Broad Institute Genomics Platform"/>
            <consortium name="The Broad Institute Genome Sequencing Center for Infectious Disease"/>
            <person name="Wu L."/>
            <person name="Ma J."/>
        </authorList>
    </citation>
    <scope>NUCLEOTIDE SEQUENCE [LARGE SCALE GENOMIC DNA]</scope>
    <source>
        <strain evidence="9">JCM 16545</strain>
    </source>
</reference>
<evidence type="ECO:0000256" key="6">
    <source>
        <dbReference type="ARBA" id="ARBA00049348"/>
    </source>
</evidence>
<dbReference type="PANTHER" id="PTHR10815:SF13">
    <property type="entry name" value="METHYLATED-DNA--PROTEIN-CYSTEINE METHYLTRANSFERASE"/>
    <property type="match status" value="1"/>
</dbReference>
<dbReference type="InterPro" id="IPR036388">
    <property type="entry name" value="WH-like_DNA-bd_sf"/>
</dbReference>
<accession>A0ABW5E1J4</accession>
<dbReference type="SUPFAM" id="SSF46767">
    <property type="entry name" value="Methylated DNA-protein cysteine methyltransferase, C-terminal domain"/>
    <property type="match status" value="1"/>
</dbReference>
<evidence type="ECO:0000313" key="8">
    <source>
        <dbReference type="EMBL" id="MFD2275270.1"/>
    </source>
</evidence>
<keyword evidence="2 8" id="KW-0489">Methyltransferase</keyword>
<evidence type="ECO:0000313" key="9">
    <source>
        <dbReference type="Proteomes" id="UP001597297"/>
    </source>
</evidence>
<evidence type="ECO:0000256" key="2">
    <source>
        <dbReference type="ARBA" id="ARBA00022603"/>
    </source>
</evidence>
<dbReference type="PANTHER" id="PTHR10815">
    <property type="entry name" value="METHYLATED-DNA--PROTEIN-CYSTEINE METHYLTRANSFERASE"/>
    <property type="match status" value="1"/>
</dbReference>
<evidence type="ECO:0000256" key="3">
    <source>
        <dbReference type="ARBA" id="ARBA00022679"/>
    </source>
</evidence>
<evidence type="ECO:0000259" key="7">
    <source>
        <dbReference type="Pfam" id="PF01035"/>
    </source>
</evidence>
<proteinExistence type="predicted"/>
<feature type="domain" description="Methylated-DNA-[protein]-cysteine S-methyltransferase DNA binding" evidence="7">
    <location>
        <begin position="7"/>
        <end position="91"/>
    </location>
</feature>
<dbReference type="InterPro" id="IPR036217">
    <property type="entry name" value="MethylDNA_cys_MeTrfase_DNAb"/>
</dbReference>
<dbReference type="PROSITE" id="PS00374">
    <property type="entry name" value="MGMT"/>
    <property type="match status" value="1"/>
</dbReference>
<gene>
    <name evidence="8" type="ORF">ACFSQZ_02210</name>
</gene>
<comment type="catalytic activity">
    <reaction evidence="6">
        <text>a 6-O-methyl-2'-deoxyguanosine in DNA + L-cysteinyl-[protein] = S-methyl-L-cysteinyl-[protein] + a 2'-deoxyguanosine in DNA</text>
        <dbReference type="Rhea" id="RHEA:24000"/>
        <dbReference type="Rhea" id="RHEA-COMP:10131"/>
        <dbReference type="Rhea" id="RHEA-COMP:10132"/>
        <dbReference type="Rhea" id="RHEA-COMP:11367"/>
        <dbReference type="Rhea" id="RHEA-COMP:11368"/>
        <dbReference type="ChEBI" id="CHEBI:29950"/>
        <dbReference type="ChEBI" id="CHEBI:82612"/>
        <dbReference type="ChEBI" id="CHEBI:85445"/>
        <dbReference type="ChEBI" id="CHEBI:85448"/>
        <dbReference type="EC" id="2.1.1.63"/>
    </reaction>
</comment>
<organism evidence="8 9">
    <name type="scientific">Rubritalea spongiae</name>
    <dbReference type="NCBI Taxonomy" id="430797"/>
    <lineage>
        <taxon>Bacteria</taxon>
        <taxon>Pseudomonadati</taxon>
        <taxon>Verrucomicrobiota</taxon>
        <taxon>Verrucomicrobiia</taxon>
        <taxon>Verrucomicrobiales</taxon>
        <taxon>Rubritaleaceae</taxon>
        <taxon>Rubritalea</taxon>
    </lineage>
</organism>